<dbReference type="EMBL" id="CP024985">
    <property type="protein sequence ID" value="ATZ29533.1"/>
    <property type="molecule type" value="Genomic_DNA"/>
</dbReference>
<dbReference type="AlphaFoldDB" id="A0A2K8P6E5"/>
<evidence type="ECO:0000256" key="1">
    <source>
        <dbReference type="SAM" id="MobiDB-lite"/>
    </source>
</evidence>
<evidence type="ECO:0000313" key="2">
    <source>
        <dbReference type="EMBL" id="ATZ22038.1"/>
    </source>
</evidence>
<organism evidence="2 4">
    <name type="scientific">Streptomyces lavendulae subsp. lavendulae</name>
    <dbReference type="NCBI Taxonomy" id="58340"/>
    <lineage>
        <taxon>Bacteria</taxon>
        <taxon>Bacillati</taxon>
        <taxon>Actinomycetota</taxon>
        <taxon>Actinomycetes</taxon>
        <taxon>Kitasatosporales</taxon>
        <taxon>Streptomycetaceae</taxon>
        <taxon>Streptomyces</taxon>
    </lineage>
</organism>
<gene>
    <name evidence="2" type="ORF">SLAV_00540</name>
    <name evidence="3" type="ORF">SLAV_38850</name>
</gene>
<dbReference type="Proteomes" id="UP000231791">
    <property type="component" value="Chromosome"/>
</dbReference>
<evidence type="ECO:0000313" key="4">
    <source>
        <dbReference type="Proteomes" id="UP000231791"/>
    </source>
</evidence>
<evidence type="ECO:0000313" key="3">
    <source>
        <dbReference type="EMBL" id="ATZ29533.1"/>
    </source>
</evidence>
<feature type="compositionally biased region" description="Low complexity" evidence="1">
    <location>
        <begin position="58"/>
        <end position="72"/>
    </location>
</feature>
<dbReference type="EMBL" id="CP024985">
    <property type="protein sequence ID" value="ATZ22038.1"/>
    <property type="molecule type" value="Genomic_DNA"/>
</dbReference>
<reference evidence="2 4" key="1">
    <citation type="submission" date="2017-11" db="EMBL/GenBank/DDBJ databases">
        <title>Complete genome sequence of Streptomyces lavendulae subsp. lavendulae CCM 3239 (formerly 'Streptomyces aureofaciens CCM 3239'), the producer of the angucycline-type antibiotic auricin.</title>
        <authorList>
            <person name="Busche T."/>
            <person name="Novakova R."/>
            <person name="Al'Dilaimi A."/>
            <person name="Homerova D."/>
            <person name="Feckova L."/>
            <person name="Rezuchova B."/>
            <person name="Mingyar E."/>
            <person name="Csolleiova D."/>
            <person name="Bekeova C."/>
            <person name="Winkler A."/>
            <person name="Sevcikova B."/>
            <person name="Kalinowski J."/>
            <person name="Kormanec J."/>
            <person name="Ruckert C."/>
        </authorList>
    </citation>
    <scope>NUCLEOTIDE SEQUENCE [LARGE SCALE GENOMIC DNA]</scope>
    <source>
        <strain evidence="2 4">CCM 3239</strain>
    </source>
</reference>
<feature type="region of interest" description="Disordered" evidence="1">
    <location>
        <begin position="1"/>
        <end position="111"/>
    </location>
</feature>
<dbReference type="KEGG" id="slx:SLAV_00540"/>
<accession>A0A2K8P6E5</accession>
<feature type="compositionally biased region" description="Basic residues" evidence="1">
    <location>
        <begin position="76"/>
        <end position="90"/>
    </location>
</feature>
<name>A0A2K8P6E5_STRLA</name>
<protein>
    <submittedName>
        <fullName evidence="2">Uncharacterized protein</fullName>
    </submittedName>
</protein>
<sequence length="267" mass="28202">MPPSMSQSGAGGGGRRASSRARRCSSSAVHPRVRSRSRSCTFSRNWSSSRRAADRSDTCSSLSLQPSLQPTEPTRRRPRQPRRSGGRLRAPHGGTAALPLHPGRPRVRIGPARPAHELDGIVGPEDRLGALWWCFASSIGCRPAVAAPGCARNHVYRGSYSGGMTVTISDDGKRVAMPDVTENKDACPFCKRYPERGGLSGLAEHLQKDCTSLTRDSEDNSPPVLFGGCALIAVALAPGGGGFGVYVFVGQDADGNCLYAYAGSPPG</sequence>
<dbReference type="KEGG" id="slx:SLAV_38850"/>
<keyword evidence="4" id="KW-1185">Reference proteome</keyword>
<proteinExistence type="predicted"/>